<reference evidence="4" key="1">
    <citation type="submission" date="2025-08" db="UniProtKB">
        <authorList>
            <consortium name="RefSeq"/>
        </authorList>
    </citation>
    <scope>IDENTIFICATION</scope>
</reference>
<dbReference type="Pfam" id="PF00106">
    <property type="entry name" value="adh_short"/>
    <property type="match status" value="1"/>
</dbReference>
<dbReference type="PRINTS" id="PR00080">
    <property type="entry name" value="SDRFAMILY"/>
</dbReference>
<dbReference type="InterPro" id="IPR036291">
    <property type="entry name" value="NAD(P)-bd_dom_sf"/>
</dbReference>
<dbReference type="Proteomes" id="UP001165740">
    <property type="component" value="Chromosome 3"/>
</dbReference>
<dbReference type="SUPFAM" id="SSF51735">
    <property type="entry name" value="NAD(P)-binding Rossmann-fold domains"/>
    <property type="match status" value="1"/>
</dbReference>
<dbReference type="InterPro" id="IPR002347">
    <property type="entry name" value="SDR_fam"/>
</dbReference>
<gene>
    <name evidence="4" type="primary">LOC106071725</name>
</gene>
<dbReference type="GO" id="GO:0016491">
    <property type="term" value="F:oxidoreductase activity"/>
    <property type="evidence" value="ECO:0007669"/>
    <property type="project" value="UniProtKB-KW"/>
</dbReference>
<dbReference type="InterPro" id="IPR053011">
    <property type="entry name" value="SDR_family_member_7"/>
</dbReference>
<dbReference type="GeneID" id="106071725"/>
<dbReference type="RefSeq" id="XP_055879647.1">
    <property type="nucleotide sequence ID" value="XM_056023672.1"/>
</dbReference>
<dbReference type="AlphaFoldDB" id="A0A9W2ZX88"/>
<keyword evidence="3" id="KW-1185">Reference proteome</keyword>
<dbReference type="PROSITE" id="PS00061">
    <property type="entry name" value="ADH_SHORT"/>
    <property type="match status" value="1"/>
</dbReference>
<comment type="similarity">
    <text evidence="2">Belongs to the short-chain dehydrogenases/reductases (SDR) family.</text>
</comment>
<dbReference type="PRINTS" id="PR00081">
    <property type="entry name" value="GDHRDH"/>
</dbReference>
<dbReference type="InterPro" id="IPR020904">
    <property type="entry name" value="Sc_DH/Rdtase_CS"/>
</dbReference>
<evidence type="ECO:0000313" key="4">
    <source>
        <dbReference type="RefSeq" id="XP_055879647.1"/>
    </source>
</evidence>
<accession>A0A9W2ZX88</accession>
<evidence type="ECO:0000256" key="2">
    <source>
        <dbReference type="RuleBase" id="RU000363"/>
    </source>
</evidence>
<dbReference type="PANTHER" id="PTHR44269:SF1">
    <property type="entry name" value="DEHYDROGENASE_REDUCTASE SDR FAMILY MEMBER 7"/>
    <property type="match status" value="1"/>
</dbReference>
<protein>
    <submittedName>
        <fullName evidence="4">Dehydrogenase/reductase SDR family member 7-like isoform X1</fullName>
    </submittedName>
</protein>
<dbReference type="PANTHER" id="PTHR44269">
    <property type="entry name" value="DEHYDROGENASE/REDUCTASE SDR FAMILY MEMBER 7-RELATED"/>
    <property type="match status" value="1"/>
</dbReference>
<dbReference type="OrthoDB" id="47007at2759"/>
<evidence type="ECO:0000313" key="3">
    <source>
        <dbReference type="Proteomes" id="UP001165740"/>
    </source>
</evidence>
<keyword evidence="1" id="KW-0560">Oxidoreductase</keyword>
<proteinExistence type="inferred from homology"/>
<organism evidence="3 4">
    <name type="scientific">Biomphalaria glabrata</name>
    <name type="common">Bloodfluke planorb</name>
    <name type="synonym">Freshwater snail</name>
    <dbReference type="NCBI Taxonomy" id="6526"/>
    <lineage>
        <taxon>Eukaryota</taxon>
        <taxon>Metazoa</taxon>
        <taxon>Spiralia</taxon>
        <taxon>Lophotrochozoa</taxon>
        <taxon>Mollusca</taxon>
        <taxon>Gastropoda</taxon>
        <taxon>Heterobranchia</taxon>
        <taxon>Euthyneura</taxon>
        <taxon>Panpulmonata</taxon>
        <taxon>Hygrophila</taxon>
        <taxon>Lymnaeoidea</taxon>
        <taxon>Planorbidae</taxon>
        <taxon>Biomphalaria</taxon>
    </lineage>
</organism>
<dbReference type="Gene3D" id="3.40.50.720">
    <property type="entry name" value="NAD(P)-binding Rossmann-like Domain"/>
    <property type="match status" value="1"/>
</dbReference>
<dbReference type="CDD" id="cd05332">
    <property type="entry name" value="11beta-HSD1_like_SDR_c"/>
    <property type="match status" value="1"/>
</dbReference>
<dbReference type="OMA" id="TKGVNAM"/>
<sequence length="323" mass="36385">MCLGLVCIGLYPFLLLALLMFFMCVYDADINVFVRSLWGKPIESLSGKVVWITGASSGIGEHIAYQLASVGCKLVLSARRKEELERVKQTCLMTNRGTLSDDDILVLPLDIIKFESHKSAVKQVLDHFKKIDILINNAGRFQQAWWTDIDLEVDRHIFELNVLGPVSLTQAVLPHMIERKAGQIAVMSSLAGITAAPGSRSYCGSKHALHGYYDVLRFELCAHNIDVTIICPGPVKSELLTNAVTGKKEEPLKNHSKIFRKQMSTERCAYLSCLAIANRMYEVWISIPPFVLFTFGMTYLATFSKWMCTTPCIRRFFNLPKRK</sequence>
<evidence type="ECO:0000256" key="1">
    <source>
        <dbReference type="ARBA" id="ARBA00023002"/>
    </source>
</evidence>
<name>A0A9W2ZX88_BIOGL</name>